<sequence length="456" mass="51719">MRLEYLVVRAEINELKVGVGVIYNPSGANQLFAQQYEKLLIDLLEFDLDQTYLIGDYNINVASSTPSTNILALNRIHATFDLTVLPTPPTRITETSCTTIDLIVTDHPATIQCSKTATGNTISDHEVIYFVSRLLIHKPPPKRIKVRNFRRVDPQALQIDFQASNLQQIYEAEDVDTKADLLTTTLQSLMQQHAPERTIQVRDQRTPWITAEIEREISTRDIAFALYNRNPNRARGDAQWCDYVRKRDRLKTLIFVAKKRYAEQNFSHQLPAKQLWSNLRRDGIHNNVKKVLPEEAADPNALNRFFTGGHLQLTNQVIPTNQTSSRQEPLPTEHANPRPNTFGFRHTTVQEVATMIFEIQTCATGSDGIPITLIKLLSPTVLPVLVHIFNAIIDAQRFPSGWKKAVVTPIPKKSCPVAREDLAASSFGVPEWSRTPANCCKSVWVQKRIQYQYCIG</sequence>
<proteinExistence type="predicted"/>
<organism evidence="2 3">
    <name type="scientific">Aedes albopictus</name>
    <name type="common">Asian tiger mosquito</name>
    <name type="synonym">Stegomyia albopicta</name>
    <dbReference type="NCBI Taxonomy" id="7160"/>
    <lineage>
        <taxon>Eukaryota</taxon>
        <taxon>Metazoa</taxon>
        <taxon>Ecdysozoa</taxon>
        <taxon>Arthropoda</taxon>
        <taxon>Hexapoda</taxon>
        <taxon>Insecta</taxon>
        <taxon>Pterygota</taxon>
        <taxon>Neoptera</taxon>
        <taxon>Endopterygota</taxon>
        <taxon>Diptera</taxon>
        <taxon>Nematocera</taxon>
        <taxon>Culicoidea</taxon>
        <taxon>Culicidae</taxon>
        <taxon>Culicinae</taxon>
        <taxon>Aedini</taxon>
        <taxon>Aedes</taxon>
        <taxon>Stegomyia</taxon>
    </lineage>
</organism>
<dbReference type="Proteomes" id="UP000069940">
    <property type="component" value="Unassembled WGS sequence"/>
</dbReference>
<dbReference type="Gene3D" id="3.60.10.10">
    <property type="entry name" value="Endonuclease/exonuclease/phosphatase"/>
    <property type="match status" value="1"/>
</dbReference>
<evidence type="ECO:0008006" key="4">
    <source>
        <dbReference type="Google" id="ProtNLM"/>
    </source>
</evidence>
<evidence type="ECO:0000313" key="3">
    <source>
        <dbReference type="Proteomes" id="UP000069940"/>
    </source>
</evidence>
<reference evidence="2" key="2">
    <citation type="submission" date="2025-05" db="UniProtKB">
        <authorList>
            <consortium name="EnsemblMetazoa"/>
        </authorList>
    </citation>
    <scope>IDENTIFICATION</scope>
    <source>
        <strain evidence="2">Foshan</strain>
    </source>
</reference>
<dbReference type="PANTHER" id="PTHR47510">
    <property type="entry name" value="REVERSE TRANSCRIPTASE DOMAIN-CONTAINING PROTEIN"/>
    <property type="match status" value="1"/>
</dbReference>
<keyword evidence="3" id="KW-1185">Reference proteome</keyword>
<protein>
    <recommendedName>
        <fullName evidence="4">Endonuclease/exonuclease/phosphatase domain-containing protein</fullName>
    </recommendedName>
</protein>
<dbReference type="GeneID" id="134290671"/>
<dbReference type="RefSeq" id="XP_062713832.1">
    <property type="nucleotide sequence ID" value="XM_062857848.1"/>
</dbReference>
<feature type="region of interest" description="Disordered" evidence="1">
    <location>
        <begin position="322"/>
        <end position="341"/>
    </location>
</feature>
<evidence type="ECO:0000256" key="1">
    <source>
        <dbReference type="SAM" id="MobiDB-lite"/>
    </source>
</evidence>
<dbReference type="EnsemblMetazoa" id="AALFPA23_008909.R12191">
    <property type="protein sequence ID" value="AALFPA23_008909.P12191"/>
    <property type="gene ID" value="AALFPA23_008909"/>
</dbReference>
<accession>A0ABM1YGH3</accession>
<reference evidence="3" key="1">
    <citation type="journal article" date="2015" name="Proc. Natl. Acad. Sci. U.S.A.">
        <title>Genome sequence of the Asian Tiger mosquito, Aedes albopictus, reveals insights into its biology, genetics, and evolution.</title>
        <authorList>
            <person name="Chen X.G."/>
            <person name="Jiang X."/>
            <person name="Gu J."/>
            <person name="Xu M."/>
            <person name="Wu Y."/>
            <person name="Deng Y."/>
            <person name="Zhang C."/>
            <person name="Bonizzoni M."/>
            <person name="Dermauw W."/>
            <person name="Vontas J."/>
            <person name="Armbruster P."/>
            <person name="Huang X."/>
            <person name="Yang Y."/>
            <person name="Zhang H."/>
            <person name="He W."/>
            <person name="Peng H."/>
            <person name="Liu Y."/>
            <person name="Wu K."/>
            <person name="Chen J."/>
            <person name="Lirakis M."/>
            <person name="Topalis P."/>
            <person name="Van Leeuwen T."/>
            <person name="Hall A.B."/>
            <person name="Jiang X."/>
            <person name="Thorpe C."/>
            <person name="Mueller R.L."/>
            <person name="Sun C."/>
            <person name="Waterhouse R.M."/>
            <person name="Yan G."/>
            <person name="Tu Z.J."/>
            <person name="Fang X."/>
            <person name="James A.A."/>
        </authorList>
    </citation>
    <scope>NUCLEOTIDE SEQUENCE [LARGE SCALE GENOMIC DNA]</scope>
    <source>
        <strain evidence="3">Foshan</strain>
    </source>
</reference>
<name>A0ABM1YGH3_AEDAL</name>
<evidence type="ECO:0000313" key="2">
    <source>
        <dbReference type="EnsemblMetazoa" id="AALFPA23_008909.P12191"/>
    </source>
</evidence>
<dbReference type="PANTHER" id="PTHR47510:SF3">
    <property type="entry name" value="ENDO_EXONUCLEASE_PHOSPHATASE DOMAIN-CONTAINING PROTEIN"/>
    <property type="match status" value="1"/>
</dbReference>
<dbReference type="InterPro" id="IPR036691">
    <property type="entry name" value="Endo/exonu/phosph_ase_sf"/>
</dbReference>